<comment type="caution">
    <text evidence="2">The sequence shown here is derived from an EMBL/GenBank/DDBJ whole genome shotgun (WGS) entry which is preliminary data.</text>
</comment>
<organism evidence="2 3">
    <name type="scientific">Simiduia curdlanivorans</name>
    <dbReference type="NCBI Taxonomy" id="1492769"/>
    <lineage>
        <taxon>Bacteria</taxon>
        <taxon>Pseudomonadati</taxon>
        <taxon>Pseudomonadota</taxon>
        <taxon>Gammaproteobacteria</taxon>
        <taxon>Cellvibrionales</taxon>
        <taxon>Cellvibrionaceae</taxon>
        <taxon>Simiduia</taxon>
    </lineage>
</organism>
<reference evidence="3" key="1">
    <citation type="journal article" date="2019" name="Int. J. Syst. Evol. Microbiol.">
        <title>The Global Catalogue of Microorganisms (GCM) 10K type strain sequencing project: providing services to taxonomists for standard genome sequencing and annotation.</title>
        <authorList>
            <consortium name="The Broad Institute Genomics Platform"/>
            <consortium name="The Broad Institute Genome Sequencing Center for Infectious Disease"/>
            <person name="Wu L."/>
            <person name="Ma J."/>
        </authorList>
    </citation>
    <scope>NUCLEOTIDE SEQUENCE [LARGE SCALE GENOMIC DNA]</scope>
    <source>
        <strain evidence="3">CECT 8570</strain>
    </source>
</reference>
<dbReference type="EMBL" id="JBHSCX010000002">
    <property type="protein sequence ID" value="MFC4360892.1"/>
    <property type="molecule type" value="Genomic_DNA"/>
</dbReference>
<feature type="domain" description="YqcC-like" evidence="1">
    <location>
        <begin position="10"/>
        <end position="104"/>
    </location>
</feature>
<keyword evidence="3" id="KW-1185">Reference proteome</keyword>
<proteinExistence type="predicted"/>
<sequence length="107" mass="11969">MAKGPLSDLAVLLDQLELALKQANLWAQEPPELAAFASQLPFCVDTMVVQTWLQFVFIPTLRQCIKQQLALPSRCNITPMVEENLSAKLDSLVAIGRITTEIDEFLR</sequence>
<evidence type="ECO:0000313" key="2">
    <source>
        <dbReference type="EMBL" id="MFC4360892.1"/>
    </source>
</evidence>
<dbReference type="Pfam" id="PF04287">
    <property type="entry name" value="DUF446"/>
    <property type="match status" value="1"/>
</dbReference>
<gene>
    <name evidence="2" type="ORF">ACFOX3_01190</name>
</gene>
<dbReference type="InterPro" id="IPR023376">
    <property type="entry name" value="YqcC-like_dom"/>
</dbReference>
<dbReference type="InterPro" id="IPR007384">
    <property type="entry name" value="UCP006257"/>
</dbReference>
<accession>A0ABV8UZP3</accession>
<dbReference type="InterPro" id="IPR036814">
    <property type="entry name" value="YqcC-like_sf"/>
</dbReference>
<dbReference type="Proteomes" id="UP001595840">
    <property type="component" value="Unassembled WGS sequence"/>
</dbReference>
<evidence type="ECO:0000313" key="3">
    <source>
        <dbReference type="Proteomes" id="UP001595840"/>
    </source>
</evidence>
<dbReference type="Gene3D" id="1.20.1440.40">
    <property type="entry name" value="YqcC-like"/>
    <property type="match status" value="1"/>
</dbReference>
<evidence type="ECO:0000259" key="1">
    <source>
        <dbReference type="Pfam" id="PF04287"/>
    </source>
</evidence>
<dbReference type="RefSeq" id="WP_290261823.1">
    <property type="nucleotide sequence ID" value="NZ_JAUFQG010000004.1"/>
</dbReference>
<dbReference type="SUPFAM" id="SSF158452">
    <property type="entry name" value="YqcC-like"/>
    <property type="match status" value="1"/>
</dbReference>
<name>A0ABV8UZP3_9GAMM</name>
<dbReference type="PANTHER" id="PTHR39586:SF1">
    <property type="entry name" value="CYTOPLASMIC PROTEIN"/>
    <property type="match status" value="1"/>
</dbReference>
<dbReference type="PANTHER" id="PTHR39586">
    <property type="entry name" value="CYTOPLASMIC PROTEIN-RELATED"/>
    <property type="match status" value="1"/>
</dbReference>
<protein>
    <submittedName>
        <fullName evidence="2">YqcC family protein</fullName>
    </submittedName>
</protein>